<accession>A0A6P7SPW5</accession>
<dbReference type="KEGG" id="osn:115215403"/>
<gene>
    <name evidence="3" type="primary">LOC115215403</name>
</gene>
<feature type="compositionally biased region" description="Low complexity" evidence="1">
    <location>
        <begin position="92"/>
        <end position="116"/>
    </location>
</feature>
<evidence type="ECO:0000313" key="3">
    <source>
        <dbReference type="RefSeq" id="XP_029640422.1"/>
    </source>
</evidence>
<keyword evidence="2" id="KW-1185">Reference proteome</keyword>
<organism evidence="2 3">
    <name type="scientific">Octopus sinensis</name>
    <name type="common">East Asian common octopus</name>
    <dbReference type="NCBI Taxonomy" id="2607531"/>
    <lineage>
        <taxon>Eukaryota</taxon>
        <taxon>Metazoa</taxon>
        <taxon>Spiralia</taxon>
        <taxon>Lophotrochozoa</taxon>
        <taxon>Mollusca</taxon>
        <taxon>Cephalopoda</taxon>
        <taxon>Coleoidea</taxon>
        <taxon>Octopodiformes</taxon>
        <taxon>Octopoda</taxon>
        <taxon>Incirrata</taxon>
        <taxon>Octopodidae</taxon>
        <taxon>Octopus</taxon>
    </lineage>
</organism>
<dbReference type="RefSeq" id="XP_029640422.1">
    <property type="nucleotide sequence ID" value="XM_029784562.1"/>
</dbReference>
<evidence type="ECO:0000256" key="1">
    <source>
        <dbReference type="SAM" id="MobiDB-lite"/>
    </source>
</evidence>
<evidence type="ECO:0000313" key="2">
    <source>
        <dbReference type="Proteomes" id="UP000515154"/>
    </source>
</evidence>
<reference evidence="3" key="1">
    <citation type="submission" date="2025-08" db="UniProtKB">
        <authorList>
            <consortium name="RefSeq"/>
        </authorList>
    </citation>
    <scope>IDENTIFICATION</scope>
</reference>
<name>A0A6P7SPW5_9MOLL</name>
<sequence>MSGVLINLDQSKAFDCVDNQYLEAVLAAASFCPVFRDWITAIYCDICSVIKIQQRCCGKTFSYYYNNFNNSNNNGHNIFNNTRNNDTSCYKNKSNSNKSNISNSSVNSSNNNNNKNNNDDECSKLLMGSDNRVIGGRKCDLTASEKFVITSEVAKCNSTLEISEIIGRYHQAMKSLLQFLRRYVSEPTSVSRGLFLDVLYYELSVKL</sequence>
<feature type="region of interest" description="Disordered" evidence="1">
    <location>
        <begin position="92"/>
        <end position="117"/>
    </location>
</feature>
<dbReference type="Proteomes" id="UP000515154">
    <property type="component" value="Linkage group LG9"/>
</dbReference>
<proteinExistence type="predicted"/>
<dbReference type="AlphaFoldDB" id="A0A6P7SPW5"/>
<protein>
    <submittedName>
        <fullName evidence="3">Hybrid signal transduction histidine kinase E-like</fullName>
    </submittedName>
</protein>